<feature type="region of interest" description="Disordered" evidence="1">
    <location>
        <begin position="86"/>
        <end position="130"/>
    </location>
</feature>
<dbReference type="AlphaFoldDB" id="A0A8E2DTR7"/>
<dbReference type="InterPro" id="IPR038175">
    <property type="entry name" value="CBM21_dom_sf"/>
</dbReference>
<dbReference type="InterPro" id="IPR050782">
    <property type="entry name" value="PP1_regulatory_subunit_3"/>
</dbReference>
<dbReference type="GO" id="GO:2001069">
    <property type="term" value="F:glycogen binding"/>
    <property type="evidence" value="ECO:0007669"/>
    <property type="project" value="TreeGrafter"/>
</dbReference>
<dbReference type="Gene3D" id="2.60.40.2440">
    <property type="entry name" value="Carbohydrate binding type-21 domain"/>
    <property type="match status" value="1"/>
</dbReference>
<dbReference type="PANTHER" id="PTHR12307">
    <property type="entry name" value="PROTEIN PHOSPHATASE 1 REGULATORY SUBUNIT"/>
    <property type="match status" value="1"/>
</dbReference>
<evidence type="ECO:0000259" key="2">
    <source>
        <dbReference type="PROSITE" id="PS51159"/>
    </source>
</evidence>
<dbReference type="GO" id="GO:0005979">
    <property type="term" value="P:regulation of glycogen biosynthetic process"/>
    <property type="evidence" value="ECO:0007669"/>
    <property type="project" value="TreeGrafter"/>
</dbReference>
<feature type="compositionally biased region" description="Low complexity" evidence="1">
    <location>
        <begin position="837"/>
        <end position="860"/>
    </location>
</feature>
<feature type="compositionally biased region" description="Basic and acidic residues" evidence="1">
    <location>
        <begin position="47"/>
        <end position="61"/>
    </location>
</feature>
<dbReference type="GO" id="GO:0000164">
    <property type="term" value="C:protein phosphatase type 1 complex"/>
    <property type="evidence" value="ECO:0007669"/>
    <property type="project" value="TreeGrafter"/>
</dbReference>
<feature type="region of interest" description="Disordered" evidence="1">
    <location>
        <begin position="677"/>
        <end position="715"/>
    </location>
</feature>
<keyword evidence="4" id="KW-1185">Reference proteome</keyword>
<feature type="region of interest" description="Disordered" evidence="1">
    <location>
        <begin position="576"/>
        <end position="637"/>
    </location>
</feature>
<feature type="region of interest" description="Disordered" evidence="1">
    <location>
        <begin position="1014"/>
        <end position="1034"/>
    </location>
</feature>
<feature type="compositionally biased region" description="Low complexity" evidence="1">
    <location>
        <begin position="243"/>
        <end position="262"/>
    </location>
</feature>
<feature type="compositionally biased region" description="Low complexity" evidence="1">
    <location>
        <begin position="195"/>
        <end position="212"/>
    </location>
</feature>
<evidence type="ECO:0000313" key="4">
    <source>
        <dbReference type="Proteomes" id="UP000250043"/>
    </source>
</evidence>
<evidence type="ECO:0000256" key="1">
    <source>
        <dbReference type="SAM" id="MobiDB-lite"/>
    </source>
</evidence>
<feature type="compositionally biased region" description="Low complexity" evidence="1">
    <location>
        <begin position="625"/>
        <end position="637"/>
    </location>
</feature>
<feature type="compositionally biased region" description="Polar residues" evidence="1">
    <location>
        <begin position="770"/>
        <end position="782"/>
    </location>
</feature>
<feature type="region of interest" description="Disordered" evidence="1">
    <location>
        <begin position="310"/>
        <end position="335"/>
    </location>
</feature>
<feature type="region of interest" description="Disordered" evidence="1">
    <location>
        <begin position="149"/>
        <end position="298"/>
    </location>
</feature>
<dbReference type="PROSITE" id="PS51159">
    <property type="entry name" value="CBM21"/>
    <property type="match status" value="1"/>
</dbReference>
<sequence>MESINKSKAGQPERLEVCARTRHPLFLFLSLHPLRGPSPSPLPRPASSDHHRGPASSDRHTRPAAAIVPAPVQLRALHPTLDTLYSRPATMPYSTPSSPDPQSPVQTRPSMLTHRRTRSNNFSDERGPGAFVSLGVLPRSHRRAVFHINVPDDDNNDESPHDSPPNSLRLSLSPARSVPATAPVRIELPPLSTDSVPFPTSSPLSPPSGESPFVPPSTRTTSQPTASPLLRTPSTPIILSNGKPLKSSLKSSSSSPNIVESSPAPSPPVRVHHPHTKHLRAQSAPSTPNAHKNVHFPESNLETVRLFSRSGKPASLSKPPGEETETETEAESSSYPFPLLPVPTSIIHEINPDPQHTSPIPNPSPSPYANVHLESLALPRTRPPTLRGTVLVRNMSFGKSVAVRFTLDGWQTTSEVACKHVVSLPGLPPPFSRPRTVGDVVGAIANGEREGDGCLQWDRFSFTIRLEDYEPKLAERALFLVVRYNPECGGEYWDNNDQRNYRVAFRRATPSPMGSPKGPSVTLGLGGLVDTDEGIGSPSVHSQQRTFSAPSTLRTTPTTLAALAQVAANAAANASPSVTITPSTPPTPPELNLATPTKGAPPQAPTLMRSLSSPFPKSPPPPRMQSPSVVSSPDGVGPQMVHSAEWRAGTNTAFERLTRRLSLVNYAAPTISTAQTTKHEEGMVTPPTTPPSAADVTLPGTSDEQHGKGEVDVNDSGIFTTRSRKVASLAAPASSSSIVGGMPATMLRTSSPSSGSPAAGSPPIPTSASKSTSMPVSTSPPGSSRFGVDFAFPAAHTYGTLTQTGRPQLLSPPRSLENSPSGTPRPRSPTRAHDQLTLSPLSDTSSSTAYSTATSPTSGSFTPPEQAGTPTPLKLDLAHLSAGVAPGSQPGSPRVDPSDSSYAAFVRQWCFAQSTPPPPPAGGKVERMVTVPTQGRGNYGFPGFNFGMPDAGMVGGCEWRKRDHDSDSQPGSVWNIHFDTDVWEAVNLVEVRAQPILGVGTAKAGPARREEWHPAIAGGARRKRVPPPPGDGPSISECVGQACFLGARPSTRRLI</sequence>
<reference evidence="3 4" key="1">
    <citation type="submission" date="2016-07" db="EMBL/GenBank/DDBJ databases">
        <title>Draft genome of the white-rot fungus Obba rivulosa 3A-2.</title>
        <authorList>
            <consortium name="DOE Joint Genome Institute"/>
            <person name="Miettinen O."/>
            <person name="Riley R."/>
            <person name="Acob R."/>
            <person name="Barry K."/>
            <person name="Cullen D."/>
            <person name="De Vries R."/>
            <person name="Hainaut M."/>
            <person name="Hatakka A."/>
            <person name="Henrissat B."/>
            <person name="Hilden K."/>
            <person name="Kuo R."/>
            <person name="Labutti K."/>
            <person name="Lipzen A."/>
            <person name="Makela M.R."/>
            <person name="Sandor L."/>
            <person name="Spatafora J.W."/>
            <person name="Grigoriev I.V."/>
            <person name="Hibbett D.S."/>
        </authorList>
    </citation>
    <scope>NUCLEOTIDE SEQUENCE [LARGE SCALE GENOMIC DNA]</scope>
    <source>
        <strain evidence="3 4">3A-2</strain>
    </source>
</reference>
<feature type="compositionally biased region" description="Low complexity" evidence="1">
    <location>
        <begin position="164"/>
        <end position="177"/>
    </location>
</feature>
<accession>A0A8E2DTR7</accession>
<dbReference type="Proteomes" id="UP000250043">
    <property type="component" value="Unassembled WGS sequence"/>
</dbReference>
<feature type="region of interest" description="Disordered" evidence="1">
    <location>
        <begin position="33"/>
        <end position="62"/>
    </location>
</feature>
<dbReference type="Pfam" id="PF03370">
    <property type="entry name" value="CBM_21"/>
    <property type="match status" value="1"/>
</dbReference>
<gene>
    <name evidence="3" type="ORF">OBBRIDRAFT_883654</name>
</gene>
<feature type="compositionally biased region" description="Polar residues" evidence="1">
    <location>
        <begin position="217"/>
        <end position="238"/>
    </location>
</feature>
<protein>
    <recommendedName>
        <fullName evidence="2">CBM21 domain-containing protein</fullName>
    </recommendedName>
</protein>
<feature type="compositionally biased region" description="Basic residues" evidence="1">
    <location>
        <begin position="270"/>
        <end position="280"/>
    </location>
</feature>
<feature type="region of interest" description="Disordered" evidence="1">
    <location>
        <begin position="802"/>
        <end position="872"/>
    </location>
</feature>
<dbReference type="PANTHER" id="PTHR12307:SF36">
    <property type="entry name" value="GLYCOGEN-BINDING SUBUNIT 76A"/>
    <property type="match status" value="1"/>
</dbReference>
<feature type="region of interest" description="Disordered" evidence="1">
    <location>
        <begin position="729"/>
        <end position="782"/>
    </location>
</feature>
<feature type="domain" description="CBM21" evidence="2">
    <location>
        <begin position="363"/>
        <end position="504"/>
    </location>
</feature>
<evidence type="ECO:0000313" key="3">
    <source>
        <dbReference type="EMBL" id="OCH95695.1"/>
    </source>
</evidence>
<dbReference type="OrthoDB" id="1881at2759"/>
<proteinExistence type="predicted"/>
<dbReference type="EMBL" id="KV722334">
    <property type="protein sequence ID" value="OCH95695.1"/>
    <property type="molecule type" value="Genomic_DNA"/>
</dbReference>
<organism evidence="3 4">
    <name type="scientific">Obba rivulosa</name>
    <dbReference type="NCBI Taxonomy" id="1052685"/>
    <lineage>
        <taxon>Eukaryota</taxon>
        <taxon>Fungi</taxon>
        <taxon>Dikarya</taxon>
        <taxon>Basidiomycota</taxon>
        <taxon>Agaricomycotina</taxon>
        <taxon>Agaricomycetes</taxon>
        <taxon>Polyporales</taxon>
        <taxon>Gelatoporiaceae</taxon>
        <taxon>Obba</taxon>
    </lineage>
</organism>
<dbReference type="InterPro" id="IPR005036">
    <property type="entry name" value="CBM21_dom"/>
</dbReference>
<feature type="compositionally biased region" description="Low complexity" evidence="1">
    <location>
        <begin position="749"/>
        <end position="759"/>
    </location>
</feature>
<dbReference type="GO" id="GO:0008157">
    <property type="term" value="F:protein phosphatase 1 binding"/>
    <property type="evidence" value="ECO:0007669"/>
    <property type="project" value="TreeGrafter"/>
</dbReference>
<name>A0A8E2DTR7_9APHY</name>